<feature type="compositionally biased region" description="Basic and acidic residues" evidence="1">
    <location>
        <begin position="280"/>
        <end position="306"/>
    </location>
</feature>
<dbReference type="PROSITE" id="PS50106">
    <property type="entry name" value="PDZ"/>
    <property type="match status" value="1"/>
</dbReference>
<organism evidence="3 4">
    <name type="scientific">Aromia moschata</name>
    <dbReference type="NCBI Taxonomy" id="1265417"/>
    <lineage>
        <taxon>Eukaryota</taxon>
        <taxon>Metazoa</taxon>
        <taxon>Ecdysozoa</taxon>
        <taxon>Arthropoda</taxon>
        <taxon>Hexapoda</taxon>
        <taxon>Insecta</taxon>
        <taxon>Pterygota</taxon>
        <taxon>Neoptera</taxon>
        <taxon>Endopterygota</taxon>
        <taxon>Coleoptera</taxon>
        <taxon>Polyphaga</taxon>
        <taxon>Cucujiformia</taxon>
        <taxon>Chrysomeloidea</taxon>
        <taxon>Cerambycidae</taxon>
        <taxon>Cerambycinae</taxon>
        <taxon>Callichromatini</taxon>
        <taxon>Aromia</taxon>
    </lineage>
</organism>
<proteinExistence type="predicted"/>
<dbReference type="PANTHER" id="PTHR19964">
    <property type="entry name" value="MULTIPLE PDZ DOMAIN PROTEIN"/>
    <property type="match status" value="1"/>
</dbReference>
<dbReference type="AlphaFoldDB" id="A0AAV8Z082"/>
<dbReference type="SMART" id="SM00228">
    <property type="entry name" value="PDZ"/>
    <property type="match status" value="1"/>
</dbReference>
<dbReference type="Gene3D" id="2.30.42.10">
    <property type="match status" value="1"/>
</dbReference>
<dbReference type="CDD" id="cd00136">
    <property type="entry name" value="PDZ_canonical"/>
    <property type="match status" value="1"/>
</dbReference>
<feature type="domain" description="PDZ" evidence="2">
    <location>
        <begin position="101"/>
        <end position="166"/>
    </location>
</feature>
<dbReference type="SUPFAM" id="SSF50156">
    <property type="entry name" value="PDZ domain-like"/>
    <property type="match status" value="1"/>
</dbReference>
<keyword evidence="4" id="KW-1185">Reference proteome</keyword>
<protein>
    <recommendedName>
        <fullName evidence="2">PDZ domain-containing protein</fullName>
    </recommendedName>
</protein>
<dbReference type="Proteomes" id="UP001162162">
    <property type="component" value="Unassembled WGS sequence"/>
</dbReference>
<dbReference type="InterPro" id="IPR001478">
    <property type="entry name" value="PDZ"/>
</dbReference>
<sequence length="306" mass="34350">MYIAAKLSCQYKSSKVVDLREHLILETDPEKGKGEYAFDNPGFKDTSLLPVSKSLENNKLEASKSKWNQWSPLTALTTKSEKRRTVDDTALECLQANEVKVVALRSHDFTGLGFNICGNMKEGIYIKDILHRGPAFESGKLNPGDRINSVTISFEHMVYEDALTILSYASPYEVMIEAKGGKLIHSTSGQGGQPSHPVYRSSSCTELYHVEKSSKKKLFGDEFTGSLSSNYSSLQKSRSNMTTLERKESKSPMPAQTHQKKTPSKHLSPEQLKTQLEQRILADHQHNLKAKDKPQRIEAETQKTEK</sequence>
<accession>A0AAV8Z082</accession>
<reference evidence="3" key="1">
    <citation type="journal article" date="2023" name="Insect Mol. Biol.">
        <title>Genome sequencing provides insights into the evolution of gene families encoding plant cell wall-degrading enzymes in longhorned beetles.</title>
        <authorList>
            <person name="Shin N.R."/>
            <person name="Okamura Y."/>
            <person name="Kirsch R."/>
            <person name="Pauchet Y."/>
        </authorList>
    </citation>
    <scope>NUCLEOTIDE SEQUENCE</scope>
    <source>
        <strain evidence="3">AMC_N1</strain>
    </source>
</reference>
<dbReference type="InterPro" id="IPR051342">
    <property type="entry name" value="PDZ_scaffold"/>
</dbReference>
<dbReference type="InterPro" id="IPR036034">
    <property type="entry name" value="PDZ_sf"/>
</dbReference>
<evidence type="ECO:0000259" key="2">
    <source>
        <dbReference type="PROSITE" id="PS50106"/>
    </source>
</evidence>
<evidence type="ECO:0000256" key="1">
    <source>
        <dbReference type="SAM" id="MobiDB-lite"/>
    </source>
</evidence>
<dbReference type="Pfam" id="PF00595">
    <property type="entry name" value="PDZ"/>
    <property type="match status" value="1"/>
</dbReference>
<dbReference type="PANTHER" id="PTHR19964:SF97">
    <property type="entry name" value="PDZ DOMAIN-CONTAINING PROTEIN"/>
    <property type="match status" value="1"/>
</dbReference>
<feature type="region of interest" description="Disordered" evidence="1">
    <location>
        <begin position="229"/>
        <end position="306"/>
    </location>
</feature>
<evidence type="ECO:0000313" key="3">
    <source>
        <dbReference type="EMBL" id="KAJ8957530.1"/>
    </source>
</evidence>
<gene>
    <name evidence="3" type="ORF">NQ318_020569</name>
</gene>
<comment type="caution">
    <text evidence="3">The sequence shown here is derived from an EMBL/GenBank/DDBJ whole genome shotgun (WGS) entry which is preliminary data.</text>
</comment>
<feature type="compositionally biased region" description="Low complexity" evidence="1">
    <location>
        <begin position="229"/>
        <end position="240"/>
    </location>
</feature>
<evidence type="ECO:0000313" key="4">
    <source>
        <dbReference type="Proteomes" id="UP001162162"/>
    </source>
</evidence>
<name>A0AAV8Z082_9CUCU</name>
<dbReference type="EMBL" id="JAPWTK010000022">
    <property type="protein sequence ID" value="KAJ8957530.1"/>
    <property type="molecule type" value="Genomic_DNA"/>
</dbReference>